<dbReference type="GO" id="GO:0000785">
    <property type="term" value="C:chromatin"/>
    <property type="evidence" value="ECO:0007669"/>
    <property type="project" value="TreeGrafter"/>
</dbReference>
<dbReference type="AlphaFoldDB" id="A0AAE1K3B5"/>
<dbReference type="InterPro" id="IPR036427">
    <property type="entry name" value="Bromodomain-like_sf"/>
</dbReference>
<organism evidence="4 5">
    <name type="scientific">Petrolisthes cinctipes</name>
    <name type="common">Flat porcelain crab</name>
    <dbReference type="NCBI Taxonomy" id="88211"/>
    <lineage>
        <taxon>Eukaryota</taxon>
        <taxon>Metazoa</taxon>
        <taxon>Ecdysozoa</taxon>
        <taxon>Arthropoda</taxon>
        <taxon>Crustacea</taxon>
        <taxon>Multicrustacea</taxon>
        <taxon>Malacostraca</taxon>
        <taxon>Eumalacostraca</taxon>
        <taxon>Eucarida</taxon>
        <taxon>Decapoda</taxon>
        <taxon>Pleocyemata</taxon>
        <taxon>Anomura</taxon>
        <taxon>Galatheoidea</taxon>
        <taxon>Porcellanidae</taxon>
        <taxon>Petrolisthes</taxon>
    </lineage>
</organism>
<dbReference type="GO" id="GO:0006338">
    <property type="term" value="P:chromatin remodeling"/>
    <property type="evidence" value="ECO:0007669"/>
    <property type="project" value="TreeGrafter"/>
</dbReference>
<sequence length="175" mass="20970">MNNARGFLSIERRTHGLNYFEYDLPAPVPRQCPISLIPVNGVVRPPVSAPSYRPTRITNKLRHIELVILKRLWEHEYSLRLREPINALELNLPGYHKIIKWPIDLGTIKRRLENRFYWSANECVDDFWWLFTNVYIYFKPRDPFVVTTKALEKIFMQELRSIPRHEIDVRFEPEP</sequence>
<dbReference type="PRINTS" id="PR00503">
    <property type="entry name" value="BROMODOMAIN"/>
</dbReference>
<dbReference type="PANTHER" id="PTHR22880">
    <property type="entry name" value="FALZ-RELATED BROMODOMAIN-CONTAINING PROTEINS"/>
    <property type="match status" value="1"/>
</dbReference>
<dbReference type="Proteomes" id="UP001286313">
    <property type="component" value="Unassembled WGS sequence"/>
</dbReference>
<feature type="domain" description="Bromo" evidence="3">
    <location>
        <begin position="73"/>
        <end position="145"/>
    </location>
</feature>
<dbReference type="Gene3D" id="1.20.920.10">
    <property type="entry name" value="Bromodomain-like"/>
    <property type="match status" value="1"/>
</dbReference>
<dbReference type="GO" id="GO:0006355">
    <property type="term" value="P:regulation of DNA-templated transcription"/>
    <property type="evidence" value="ECO:0007669"/>
    <property type="project" value="TreeGrafter"/>
</dbReference>
<keyword evidence="5" id="KW-1185">Reference proteome</keyword>
<dbReference type="Pfam" id="PF00439">
    <property type="entry name" value="Bromodomain"/>
    <property type="match status" value="1"/>
</dbReference>
<evidence type="ECO:0000313" key="4">
    <source>
        <dbReference type="EMBL" id="KAK3861580.1"/>
    </source>
</evidence>
<evidence type="ECO:0000259" key="3">
    <source>
        <dbReference type="PROSITE" id="PS50014"/>
    </source>
</evidence>
<keyword evidence="1 2" id="KW-0103">Bromodomain</keyword>
<dbReference type="InterPro" id="IPR001487">
    <property type="entry name" value="Bromodomain"/>
</dbReference>
<accession>A0AAE1K3B5</accession>
<comment type="caution">
    <text evidence="4">The sequence shown here is derived from an EMBL/GenBank/DDBJ whole genome shotgun (WGS) entry which is preliminary data.</text>
</comment>
<dbReference type="SMART" id="SM00297">
    <property type="entry name" value="BROMO"/>
    <property type="match status" value="1"/>
</dbReference>
<dbReference type="InterPro" id="IPR050935">
    <property type="entry name" value="Bromo_chromatin_reader"/>
</dbReference>
<evidence type="ECO:0000313" key="5">
    <source>
        <dbReference type="Proteomes" id="UP001286313"/>
    </source>
</evidence>
<proteinExistence type="predicted"/>
<dbReference type="SUPFAM" id="SSF47370">
    <property type="entry name" value="Bromodomain"/>
    <property type="match status" value="1"/>
</dbReference>
<gene>
    <name evidence="4" type="ORF">Pcinc_032492</name>
</gene>
<dbReference type="PROSITE" id="PS50014">
    <property type="entry name" value="BROMODOMAIN_2"/>
    <property type="match status" value="1"/>
</dbReference>
<protein>
    <recommendedName>
        <fullName evidence="3">Bromo domain-containing protein</fullName>
    </recommendedName>
</protein>
<dbReference type="GO" id="GO:0005634">
    <property type="term" value="C:nucleus"/>
    <property type="evidence" value="ECO:0007669"/>
    <property type="project" value="TreeGrafter"/>
</dbReference>
<reference evidence="4" key="1">
    <citation type="submission" date="2023-10" db="EMBL/GenBank/DDBJ databases">
        <title>Genome assemblies of two species of porcelain crab, Petrolisthes cinctipes and Petrolisthes manimaculis (Anomura: Porcellanidae).</title>
        <authorList>
            <person name="Angst P."/>
        </authorList>
    </citation>
    <scope>NUCLEOTIDE SEQUENCE</scope>
    <source>
        <strain evidence="4">PB745_01</strain>
        <tissue evidence="4">Gill</tissue>
    </source>
</reference>
<evidence type="ECO:0000256" key="1">
    <source>
        <dbReference type="ARBA" id="ARBA00023117"/>
    </source>
</evidence>
<dbReference type="EMBL" id="JAWQEG010004465">
    <property type="protein sequence ID" value="KAK3861580.1"/>
    <property type="molecule type" value="Genomic_DNA"/>
</dbReference>
<dbReference type="PANTHER" id="PTHR22880:SF225">
    <property type="entry name" value="BROMODOMAIN-CONTAINING PROTEIN BET-1-RELATED"/>
    <property type="match status" value="1"/>
</dbReference>
<name>A0AAE1K3B5_PETCI</name>
<evidence type="ECO:0000256" key="2">
    <source>
        <dbReference type="PROSITE-ProRule" id="PRU00035"/>
    </source>
</evidence>